<evidence type="ECO:0000256" key="3">
    <source>
        <dbReference type="SAM" id="MobiDB-lite"/>
    </source>
</evidence>
<feature type="domain" description="FAM192A/Fyv6 N-terminal" evidence="4">
    <location>
        <begin position="6"/>
        <end position="85"/>
    </location>
</feature>
<dbReference type="Pfam" id="PF10187">
    <property type="entry name" value="FAM192A_Fyv6_N"/>
    <property type="match status" value="1"/>
</dbReference>
<sequence length="113" mass="12978">MERVRRVRQLICELNEAPEPAASKPLHEVLAENRTKQDEEFQLRYQQRNAFHALSATDSQWLKKVKEKANSKEAELERQIAQGLKSKPKTTKESTPIALPSGRVKKKKSSLIK</sequence>
<reference evidence="5 6" key="1">
    <citation type="submission" date="2017-04" db="EMBL/GenBank/DDBJ databases">
        <title>Genome sequencing of [Candida] sorbophila.</title>
        <authorList>
            <person name="Ahn J.O."/>
        </authorList>
    </citation>
    <scope>NUCLEOTIDE SEQUENCE [LARGE SCALE GENOMIC DNA]</scope>
    <source>
        <strain evidence="5 6">DS02</strain>
    </source>
</reference>
<evidence type="ECO:0000313" key="5">
    <source>
        <dbReference type="EMBL" id="PRT54074.1"/>
    </source>
</evidence>
<dbReference type="RefSeq" id="XP_024664020.1">
    <property type="nucleotide sequence ID" value="XM_024808252.1"/>
</dbReference>
<dbReference type="EMBL" id="NDIQ01000001">
    <property type="protein sequence ID" value="PRT54074.1"/>
    <property type="molecule type" value="Genomic_DNA"/>
</dbReference>
<name>A0A2T0FGH0_9ASCO</name>
<evidence type="ECO:0000256" key="2">
    <source>
        <dbReference type="ARBA" id="ARBA00023242"/>
    </source>
</evidence>
<accession>A0A2T0FGH0</accession>
<dbReference type="InterPro" id="IPR019331">
    <property type="entry name" value="FAM192A/Fyv6_N"/>
</dbReference>
<feature type="region of interest" description="Disordered" evidence="3">
    <location>
        <begin position="73"/>
        <end position="113"/>
    </location>
</feature>
<comment type="caution">
    <text evidence="5">The sequence shown here is derived from an EMBL/GenBank/DDBJ whole genome shotgun (WGS) entry which is preliminary data.</text>
</comment>
<dbReference type="Proteomes" id="UP000238350">
    <property type="component" value="Unassembled WGS sequence"/>
</dbReference>
<dbReference type="AlphaFoldDB" id="A0A2T0FGH0"/>
<feature type="compositionally biased region" description="Basic residues" evidence="3">
    <location>
        <begin position="103"/>
        <end position="113"/>
    </location>
</feature>
<gene>
    <name evidence="5" type="ORF">B9G98_01694</name>
</gene>
<protein>
    <recommendedName>
        <fullName evidence="4">FAM192A/Fyv6 N-terminal domain-containing protein</fullName>
    </recommendedName>
</protein>
<dbReference type="GO" id="GO:0005634">
    <property type="term" value="C:nucleus"/>
    <property type="evidence" value="ECO:0007669"/>
    <property type="project" value="UniProtKB-SubCell"/>
</dbReference>
<proteinExistence type="predicted"/>
<dbReference type="GeneID" id="36515443"/>
<evidence type="ECO:0000256" key="1">
    <source>
        <dbReference type="ARBA" id="ARBA00004123"/>
    </source>
</evidence>
<evidence type="ECO:0000259" key="4">
    <source>
        <dbReference type="Pfam" id="PF10187"/>
    </source>
</evidence>
<keyword evidence="6" id="KW-1185">Reference proteome</keyword>
<evidence type="ECO:0000313" key="6">
    <source>
        <dbReference type="Proteomes" id="UP000238350"/>
    </source>
</evidence>
<organism evidence="5 6">
    <name type="scientific">Wickerhamiella sorbophila</name>
    <dbReference type="NCBI Taxonomy" id="45607"/>
    <lineage>
        <taxon>Eukaryota</taxon>
        <taxon>Fungi</taxon>
        <taxon>Dikarya</taxon>
        <taxon>Ascomycota</taxon>
        <taxon>Saccharomycotina</taxon>
        <taxon>Dipodascomycetes</taxon>
        <taxon>Dipodascales</taxon>
        <taxon>Trichomonascaceae</taxon>
        <taxon>Wickerhamiella</taxon>
    </lineage>
</organism>
<dbReference type="OrthoDB" id="75807at2759"/>
<comment type="subcellular location">
    <subcellularLocation>
        <location evidence="1">Nucleus</location>
    </subcellularLocation>
</comment>
<keyword evidence="2" id="KW-0539">Nucleus</keyword>